<dbReference type="Proteomes" id="UP000765509">
    <property type="component" value="Unassembled WGS sequence"/>
</dbReference>
<keyword evidence="2" id="KW-1185">Reference proteome</keyword>
<sequence>MEQDMTDIIPNPEPEVSSSANFQGIFLSCMEEFGDILNYHSNITQKSWKRGLDNINRIYKNKWDNLPTKDAHTFLPIGIKVISNQELKMSAWLEDLEMAGLYFFKPTETEAFFDNNIWNLKLMKESAKPPDNLPKSEHSFFKMVQSLLYPTNPAKHFWENVMFESISLVSYTVISPKPYVAPTSNLTDPLGLKQGEVEYFASCLSKSKQHATQLRIEGGATDNEISTKQHKNLEDLMDTAIHLMIAYNMVRAHTKVKVNGIKGKLTSSKKNEAIKDLLMCHKNLGIN</sequence>
<organism evidence="1 2">
    <name type="scientific">Austropuccinia psidii MF-1</name>
    <dbReference type="NCBI Taxonomy" id="1389203"/>
    <lineage>
        <taxon>Eukaryota</taxon>
        <taxon>Fungi</taxon>
        <taxon>Dikarya</taxon>
        <taxon>Basidiomycota</taxon>
        <taxon>Pucciniomycotina</taxon>
        <taxon>Pucciniomycetes</taxon>
        <taxon>Pucciniales</taxon>
        <taxon>Sphaerophragmiaceae</taxon>
        <taxon>Austropuccinia</taxon>
    </lineage>
</organism>
<dbReference type="OrthoDB" id="3162621at2759"/>
<proteinExistence type="predicted"/>
<gene>
    <name evidence="1" type="ORF">O181_075460</name>
</gene>
<dbReference type="EMBL" id="AVOT02040515">
    <property type="protein sequence ID" value="MBW0535745.1"/>
    <property type="molecule type" value="Genomic_DNA"/>
</dbReference>
<name>A0A9Q3FEF4_9BASI</name>
<evidence type="ECO:0000313" key="2">
    <source>
        <dbReference type="Proteomes" id="UP000765509"/>
    </source>
</evidence>
<reference evidence="1" key="1">
    <citation type="submission" date="2021-03" db="EMBL/GenBank/DDBJ databases">
        <title>Draft genome sequence of rust myrtle Austropuccinia psidii MF-1, a brazilian biotype.</title>
        <authorList>
            <person name="Quecine M.C."/>
            <person name="Pachon D.M.R."/>
            <person name="Bonatelli M.L."/>
            <person name="Correr F.H."/>
            <person name="Franceschini L.M."/>
            <person name="Leite T.F."/>
            <person name="Margarido G.R.A."/>
            <person name="Almeida C.A."/>
            <person name="Ferrarezi J.A."/>
            <person name="Labate C.A."/>
        </authorList>
    </citation>
    <scope>NUCLEOTIDE SEQUENCE</scope>
    <source>
        <strain evidence="1">MF-1</strain>
    </source>
</reference>
<comment type="caution">
    <text evidence="1">The sequence shown here is derived from an EMBL/GenBank/DDBJ whole genome shotgun (WGS) entry which is preliminary data.</text>
</comment>
<evidence type="ECO:0000313" key="1">
    <source>
        <dbReference type="EMBL" id="MBW0535745.1"/>
    </source>
</evidence>
<dbReference type="AlphaFoldDB" id="A0A9Q3FEF4"/>
<protein>
    <submittedName>
        <fullName evidence="1">Uncharacterized protein</fullName>
    </submittedName>
</protein>
<accession>A0A9Q3FEF4</accession>